<dbReference type="EMBL" id="LKEU01000031">
    <property type="protein sequence ID" value="OFV70308.1"/>
    <property type="molecule type" value="Genomic_DNA"/>
</dbReference>
<reference evidence="2 3" key="1">
    <citation type="submission" date="2015-09" db="EMBL/GenBank/DDBJ databases">
        <title>Genome sequence of Acetobacterium wieringae DSM 1911.</title>
        <authorList>
            <person name="Poehlein A."/>
            <person name="Bengelsdorf F.R."/>
            <person name="Schiel-Bengelsdorf B."/>
            <person name="Duerre P."/>
            <person name="Daniel R."/>
        </authorList>
    </citation>
    <scope>NUCLEOTIDE SEQUENCE [LARGE SCALE GENOMIC DNA]</scope>
    <source>
        <strain evidence="2 3">DSM 1911</strain>
    </source>
</reference>
<feature type="domain" description="Metallo-beta-lactamase" evidence="1">
    <location>
        <begin position="9"/>
        <end position="203"/>
    </location>
</feature>
<dbReference type="STRING" id="52694.ACWI_20890"/>
<dbReference type="PANTHER" id="PTHR42951">
    <property type="entry name" value="METALLO-BETA-LACTAMASE DOMAIN-CONTAINING"/>
    <property type="match status" value="1"/>
</dbReference>
<sequence>MNIITISAGSNCYLISQGEHHLMIDAGAPGMGDKIEKNLARHQIVMENIRYLVLTHGHSDHIGSAAFFQKKYGIPIVIHQNDANMIDNPLSQPMLSSHPIGRMITWLGKGTMKRNPPQRFTPDLLITGPQTNRLGFGETIHPLPGHTRGSMVLTFPSGELFIGDIFMNMLSPQPAYLWEDHAALQKSIQAVQQLPAKTIYYGHGRPTPASKIGQ</sequence>
<dbReference type="Pfam" id="PF00753">
    <property type="entry name" value="Lactamase_B"/>
    <property type="match status" value="1"/>
</dbReference>
<dbReference type="InterPro" id="IPR050855">
    <property type="entry name" value="NDM-1-like"/>
</dbReference>
<protein>
    <submittedName>
        <fullName evidence="2">Hydroxyacylglutathione hydrolase</fullName>
        <ecNumber evidence="2">3.1.2.6</ecNumber>
    </submittedName>
</protein>
<proteinExistence type="predicted"/>
<dbReference type="SMART" id="SM00849">
    <property type="entry name" value="Lactamase_B"/>
    <property type="match status" value="1"/>
</dbReference>
<dbReference type="RefSeq" id="WP_070371386.1">
    <property type="nucleotide sequence ID" value="NZ_LKEU01000031.1"/>
</dbReference>
<dbReference type="GO" id="GO:0004416">
    <property type="term" value="F:hydroxyacylglutathione hydrolase activity"/>
    <property type="evidence" value="ECO:0007669"/>
    <property type="project" value="UniProtKB-EC"/>
</dbReference>
<dbReference type="AlphaFoldDB" id="A0A1F2PG87"/>
<evidence type="ECO:0000313" key="3">
    <source>
        <dbReference type="Proteomes" id="UP000176244"/>
    </source>
</evidence>
<dbReference type="Gene3D" id="3.60.15.10">
    <property type="entry name" value="Ribonuclease Z/Hydroxyacylglutathione hydrolase-like"/>
    <property type="match status" value="1"/>
</dbReference>
<dbReference type="OrthoDB" id="9802248at2"/>
<evidence type="ECO:0000259" key="1">
    <source>
        <dbReference type="SMART" id="SM00849"/>
    </source>
</evidence>
<gene>
    <name evidence="2" type="primary">gloB_2</name>
    <name evidence="2" type="ORF">ACWI_20890</name>
</gene>
<comment type="caution">
    <text evidence="2">The sequence shown here is derived from an EMBL/GenBank/DDBJ whole genome shotgun (WGS) entry which is preliminary data.</text>
</comment>
<organism evidence="2 3">
    <name type="scientific">Acetobacterium wieringae</name>
    <dbReference type="NCBI Taxonomy" id="52694"/>
    <lineage>
        <taxon>Bacteria</taxon>
        <taxon>Bacillati</taxon>
        <taxon>Bacillota</taxon>
        <taxon>Clostridia</taxon>
        <taxon>Eubacteriales</taxon>
        <taxon>Eubacteriaceae</taxon>
        <taxon>Acetobacterium</taxon>
    </lineage>
</organism>
<accession>A0A1F2PG87</accession>
<dbReference type="SUPFAM" id="SSF56281">
    <property type="entry name" value="Metallo-hydrolase/oxidoreductase"/>
    <property type="match status" value="1"/>
</dbReference>
<dbReference type="InterPro" id="IPR036866">
    <property type="entry name" value="RibonucZ/Hydroxyglut_hydro"/>
</dbReference>
<name>A0A1F2PG87_9FIRM</name>
<dbReference type="Proteomes" id="UP000176244">
    <property type="component" value="Unassembled WGS sequence"/>
</dbReference>
<dbReference type="EC" id="3.1.2.6" evidence="2"/>
<keyword evidence="2" id="KW-0378">Hydrolase</keyword>
<evidence type="ECO:0000313" key="2">
    <source>
        <dbReference type="EMBL" id="OFV70308.1"/>
    </source>
</evidence>
<dbReference type="InterPro" id="IPR001279">
    <property type="entry name" value="Metallo-B-lactamas"/>
</dbReference>